<name>A0A1I7RZ10_BURXY</name>
<dbReference type="Proteomes" id="UP000659654">
    <property type="component" value="Unassembled WGS sequence"/>
</dbReference>
<evidence type="ECO:0000256" key="4">
    <source>
        <dbReference type="SAM" id="Coils"/>
    </source>
</evidence>
<dbReference type="SMR" id="A0A1I7RZ10"/>
<dbReference type="EMBL" id="CAJFDI010000003">
    <property type="protein sequence ID" value="CAD5220677.1"/>
    <property type="molecule type" value="Genomic_DNA"/>
</dbReference>
<dbReference type="WBParaSite" id="BXY_0597800.1">
    <property type="protein sequence ID" value="BXY_0597800.1"/>
    <property type="gene ID" value="BXY_0597800"/>
</dbReference>
<evidence type="ECO:0000313" key="7">
    <source>
        <dbReference type="Proteomes" id="UP000659654"/>
    </source>
</evidence>
<dbReference type="PANTHER" id="PTHR31978:SF1">
    <property type="entry name" value="INTRAFLAGELLAR TRANSPORT PROTEIN 20 HOMOLOG"/>
    <property type="match status" value="1"/>
</dbReference>
<evidence type="ECO:0000256" key="2">
    <source>
        <dbReference type="ARBA" id="ARBA00023054"/>
    </source>
</evidence>
<dbReference type="GO" id="GO:0005737">
    <property type="term" value="C:cytoplasm"/>
    <property type="evidence" value="ECO:0007669"/>
    <property type="project" value="TreeGrafter"/>
</dbReference>
<comment type="subcellular location">
    <subcellularLocation>
        <location evidence="1">Cell projection</location>
        <location evidence="1">Cilium</location>
    </subcellularLocation>
</comment>
<keyword evidence="2 4" id="KW-0175">Coiled coil</keyword>
<keyword evidence="7" id="KW-1185">Reference proteome</keyword>
<dbReference type="OrthoDB" id="10254896at2759"/>
<feature type="coiled-coil region" evidence="4">
    <location>
        <begin position="102"/>
        <end position="129"/>
    </location>
</feature>
<dbReference type="GO" id="GO:0036064">
    <property type="term" value="C:ciliary basal body"/>
    <property type="evidence" value="ECO:0007669"/>
    <property type="project" value="TreeGrafter"/>
</dbReference>
<evidence type="ECO:0000256" key="1">
    <source>
        <dbReference type="ARBA" id="ARBA00004138"/>
    </source>
</evidence>
<dbReference type="InterPro" id="IPR028172">
    <property type="entry name" value="FT20"/>
</dbReference>
<dbReference type="GO" id="GO:0061512">
    <property type="term" value="P:protein localization to cilium"/>
    <property type="evidence" value="ECO:0007669"/>
    <property type="project" value="TreeGrafter"/>
</dbReference>
<dbReference type="EMBL" id="CAJFCV020000003">
    <property type="protein sequence ID" value="CAG9106969.1"/>
    <property type="molecule type" value="Genomic_DNA"/>
</dbReference>
<evidence type="ECO:0000313" key="6">
    <source>
        <dbReference type="Proteomes" id="UP000095284"/>
    </source>
</evidence>
<accession>A0A1I7RZ10</accession>
<dbReference type="AlphaFoldDB" id="A0A1I7RZ10"/>
<dbReference type="PANTHER" id="PTHR31978">
    <property type="entry name" value="INTRAFLAGELLAR TRANSPORT PROTEIN 20 HOMOLOG"/>
    <property type="match status" value="1"/>
</dbReference>
<dbReference type="GO" id="GO:0060271">
    <property type="term" value="P:cilium assembly"/>
    <property type="evidence" value="ECO:0007669"/>
    <property type="project" value="TreeGrafter"/>
</dbReference>
<reference evidence="5" key="2">
    <citation type="submission" date="2020-09" db="EMBL/GenBank/DDBJ databases">
        <authorList>
            <person name="Kikuchi T."/>
        </authorList>
    </citation>
    <scope>NUCLEOTIDE SEQUENCE</scope>
    <source>
        <strain evidence="5">Ka4C1</strain>
    </source>
</reference>
<evidence type="ECO:0000256" key="3">
    <source>
        <dbReference type="ARBA" id="ARBA00023273"/>
    </source>
</evidence>
<keyword evidence="3" id="KW-0966">Cell projection</keyword>
<dbReference type="GO" id="GO:0030990">
    <property type="term" value="C:intraciliary transport particle"/>
    <property type="evidence" value="ECO:0007669"/>
    <property type="project" value="TreeGrafter"/>
</dbReference>
<protein>
    <submittedName>
        <fullName evidence="5">(pine wood nematode) hypothetical protein</fullName>
    </submittedName>
</protein>
<reference evidence="8" key="1">
    <citation type="submission" date="2016-11" db="UniProtKB">
        <authorList>
            <consortium name="WormBaseParasite"/>
        </authorList>
    </citation>
    <scope>IDENTIFICATION</scope>
</reference>
<evidence type="ECO:0000313" key="5">
    <source>
        <dbReference type="EMBL" id="CAD5220677.1"/>
    </source>
</evidence>
<dbReference type="GO" id="GO:0097546">
    <property type="term" value="C:ciliary base"/>
    <property type="evidence" value="ECO:0007669"/>
    <property type="project" value="TreeGrafter"/>
</dbReference>
<dbReference type="Pfam" id="PF14931">
    <property type="entry name" value="IFT20"/>
    <property type="match status" value="1"/>
</dbReference>
<dbReference type="GO" id="GO:0097730">
    <property type="term" value="C:non-motile cilium"/>
    <property type="evidence" value="ECO:0007669"/>
    <property type="project" value="TreeGrafter"/>
</dbReference>
<sequence length="140" mass="16084">MNLNNNESLITSKMNGITVDDMNSLRIGDPEVTEMSIELQKLCDQFTHNVGELQGRLSDVQEVFRELGELADREKIIAMNTANELKMIQSNQDSSKDTMRIQASIQEKAVELEHAKRQLENLKQIEAKQTEYIRKLHLLQ</sequence>
<dbReference type="GO" id="GO:0005813">
    <property type="term" value="C:centrosome"/>
    <property type="evidence" value="ECO:0007669"/>
    <property type="project" value="TreeGrafter"/>
</dbReference>
<proteinExistence type="predicted"/>
<evidence type="ECO:0000313" key="8">
    <source>
        <dbReference type="WBParaSite" id="BXY_0597800.1"/>
    </source>
</evidence>
<gene>
    <name evidence="5" type="ORF">BXYJ_LOCUS6298</name>
</gene>
<organism evidence="6 8">
    <name type="scientific">Bursaphelenchus xylophilus</name>
    <name type="common">Pinewood nematode worm</name>
    <name type="synonym">Aphelenchoides xylophilus</name>
    <dbReference type="NCBI Taxonomy" id="6326"/>
    <lineage>
        <taxon>Eukaryota</taxon>
        <taxon>Metazoa</taxon>
        <taxon>Ecdysozoa</taxon>
        <taxon>Nematoda</taxon>
        <taxon>Chromadorea</taxon>
        <taxon>Rhabditida</taxon>
        <taxon>Tylenchina</taxon>
        <taxon>Tylenchomorpha</taxon>
        <taxon>Aphelenchoidea</taxon>
        <taxon>Aphelenchoididae</taxon>
        <taxon>Bursaphelenchus</taxon>
    </lineage>
</organism>
<dbReference type="Proteomes" id="UP000582659">
    <property type="component" value="Unassembled WGS sequence"/>
</dbReference>
<dbReference type="Proteomes" id="UP000095284">
    <property type="component" value="Unplaced"/>
</dbReference>